<accession>G5SMY6</accession>
<dbReference type="HOGENOM" id="CLU_2651147_0_0_10"/>
<comment type="caution">
    <text evidence="1">The sequence shown here is derived from an EMBL/GenBank/DDBJ whole genome shotgun (WGS) entry which is preliminary data.</text>
</comment>
<evidence type="ECO:0000313" key="2">
    <source>
        <dbReference type="Proteomes" id="UP000003598"/>
    </source>
</evidence>
<keyword evidence="2" id="KW-1185">Reference proteome</keyword>
<dbReference type="EMBL" id="AFFY01000010">
    <property type="protein sequence ID" value="EHH01403.1"/>
    <property type="molecule type" value="Genomic_DNA"/>
</dbReference>
<protein>
    <submittedName>
        <fullName evidence="1">Uncharacterized protein</fullName>
    </submittedName>
</protein>
<reference evidence="1 2" key="1">
    <citation type="submission" date="2011-03" db="EMBL/GenBank/DDBJ databases">
        <authorList>
            <person name="Weinstock G."/>
            <person name="Sodergren E."/>
            <person name="Clifton S."/>
            <person name="Fulton L."/>
            <person name="Fulton B."/>
            <person name="Courtney L."/>
            <person name="Fronick C."/>
            <person name="Harrison M."/>
            <person name="Strong C."/>
            <person name="Farmer C."/>
            <person name="Delahaunty K."/>
            <person name="Markovic C."/>
            <person name="Hall O."/>
            <person name="Minx P."/>
            <person name="Tomlinson C."/>
            <person name="Mitreva M."/>
            <person name="Hou S."/>
            <person name="Chen J."/>
            <person name="Wollam A."/>
            <person name="Pepin K.H."/>
            <person name="Johnson M."/>
            <person name="Bhonagiri V."/>
            <person name="Zhang X."/>
            <person name="Suruliraj S."/>
            <person name="Warren W."/>
            <person name="Chinwalla A."/>
            <person name="Mardis E.R."/>
            <person name="Wilson R.K."/>
        </authorList>
    </citation>
    <scope>NUCLEOTIDE SEQUENCE [LARGE SCALE GENOMIC DNA]</scope>
    <source>
        <strain evidence="1 2">YIT 11840</strain>
    </source>
</reference>
<dbReference type="STRING" id="762968.HMPREF9441_00713"/>
<dbReference type="Proteomes" id="UP000003598">
    <property type="component" value="Unassembled WGS sequence"/>
</dbReference>
<sequence length="76" mass="8439">MICLYIGLPYDTLAILLAGLSVCQPYDTNICLPAVRITVIQVCQPFRLQINKHFCIPTPCRNQVEASGTGGSEWNR</sequence>
<organism evidence="1 2">
    <name type="scientific">Paraprevotella clara YIT 11840</name>
    <dbReference type="NCBI Taxonomy" id="762968"/>
    <lineage>
        <taxon>Bacteria</taxon>
        <taxon>Pseudomonadati</taxon>
        <taxon>Bacteroidota</taxon>
        <taxon>Bacteroidia</taxon>
        <taxon>Bacteroidales</taxon>
        <taxon>Prevotellaceae</taxon>
        <taxon>Paraprevotella</taxon>
    </lineage>
</organism>
<name>G5SMY6_9BACT</name>
<gene>
    <name evidence="1" type="ORF">HMPREF9441_00713</name>
</gene>
<dbReference type="AlphaFoldDB" id="G5SMY6"/>
<evidence type="ECO:0000313" key="1">
    <source>
        <dbReference type="EMBL" id="EHH01403.1"/>
    </source>
</evidence>
<proteinExistence type="predicted"/>